<dbReference type="Proteomes" id="UP000214646">
    <property type="component" value="Unassembled WGS sequence"/>
</dbReference>
<dbReference type="PROSITE" id="PS50294">
    <property type="entry name" value="WD_REPEATS_REGION"/>
    <property type="match status" value="2"/>
</dbReference>
<gene>
    <name evidence="5" type="ORF">FRUB_00486</name>
</gene>
<dbReference type="InterPro" id="IPR001680">
    <property type="entry name" value="WD40_rpt"/>
</dbReference>
<dbReference type="PROSITE" id="PS00678">
    <property type="entry name" value="WD_REPEATS_1"/>
    <property type="match status" value="2"/>
</dbReference>
<comment type="caution">
    <text evidence="5">The sequence shown here is derived from an EMBL/GenBank/DDBJ whole genome shotgun (WGS) entry which is preliminary data.</text>
</comment>
<evidence type="ECO:0000256" key="3">
    <source>
        <dbReference type="PROSITE-ProRule" id="PRU00221"/>
    </source>
</evidence>
<keyword evidence="1 3" id="KW-0853">WD repeat</keyword>
<evidence type="ECO:0000256" key="2">
    <source>
        <dbReference type="ARBA" id="ARBA00022737"/>
    </source>
</evidence>
<protein>
    <submittedName>
        <fullName evidence="5">High-affnity carbon uptake protein Hat/HatR</fullName>
    </submittedName>
</protein>
<dbReference type="Gene3D" id="2.130.10.10">
    <property type="entry name" value="YVTN repeat-like/Quinoprotein amine dehydrogenase"/>
    <property type="match status" value="5"/>
</dbReference>
<dbReference type="SUPFAM" id="SSF50978">
    <property type="entry name" value="WD40 repeat-like"/>
    <property type="match status" value="1"/>
</dbReference>
<dbReference type="AlphaFoldDB" id="A0A225EET6"/>
<evidence type="ECO:0000256" key="1">
    <source>
        <dbReference type="ARBA" id="ARBA00022574"/>
    </source>
</evidence>
<feature type="repeat" description="WD" evidence="3">
    <location>
        <begin position="674"/>
        <end position="708"/>
    </location>
</feature>
<dbReference type="InterPro" id="IPR019775">
    <property type="entry name" value="WD40_repeat_CS"/>
</dbReference>
<dbReference type="OrthoDB" id="244694at2"/>
<evidence type="ECO:0000256" key="4">
    <source>
        <dbReference type="SAM" id="Phobius"/>
    </source>
</evidence>
<dbReference type="RefSeq" id="WP_088251973.1">
    <property type="nucleotide sequence ID" value="NZ_NIDE01000001.1"/>
</dbReference>
<evidence type="ECO:0000313" key="6">
    <source>
        <dbReference type="Proteomes" id="UP000214646"/>
    </source>
</evidence>
<feature type="transmembrane region" description="Helical" evidence="4">
    <location>
        <begin position="22"/>
        <end position="42"/>
    </location>
</feature>
<evidence type="ECO:0000313" key="5">
    <source>
        <dbReference type="EMBL" id="OWK46787.1"/>
    </source>
</evidence>
<proteinExistence type="predicted"/>
<dbReference type="PANTHER" id="PTHR19879">
    <property type="entry name" value="TRANSCRIPTION INITIATION FACTOR TFIID"/>
    <property type="match status" value="1"/>
</dbReference>
<dbReference type="SMART" id="SM00320">
    <property type="entry name" value="WD40"/>
    <property type="match status" value="8"/>
</dbReference>
<keyword evidence="4" id="KW-0472">Membrane</keyword>
<feature type="repeat" description="WD" evidence="3">
    <location>
        <begin position="408"/>
        <end position="449"/>
    </location>
</feature>
<dbReference type="InterPro" id="IPR011047">
    <property type="entry name" value="Quinoprotein_ADH-like_sf"/>
</dbReference>
<dbReference type="Pfam" id="PF00400">
    <property type="entry name" value="WD40"/>
    <property type="match status" value="4"/>
</dbReference>
<dbReference type="InterPro" id="IPR036322">
    <property type="entry name" value="WD40_repeat_dom_sf"/>
</dbReference>
<keyword evidence="6" id="KW-1185">Reference proteome</keyword>
<reference evidence="6" key="1">
    <citation type="submission" date="2017-06" db="EMBL/GenBank/DDBJ databases">
        <title>Genome analysis of Fimbriiglobus ruber SP5, the first member of the order Planctomycetales with confirmed chitinolytic capability.</title>
        <authorList>
            <person name="Ravin N.V."/>
            <person name="Rakitin A.L."/>
            <person name="Ivanova A.A."/>
            <person name="Beletsky A.V."/>
            <person name="Kulichevskaya I.S."/>
            <person name="Mardanov A.V."/>
            <person name="Dedysh S.N."/>
        </authorList>
    </citation>
    <scope>NUCLEOTIDE SEQUENCE [LARGE SCALE GENOMIC DNA]</scope>
    <source>
        <strain evidence="6">SP5</strain>
    </source>
</reference>
<dbReference type="PROSITE" id="PS50082">
    <property type="entry name" value="WD_REPEATS_2"/>
    <property type="match status" value="2"/>
</dbReference>
<organism evidence="5 6">
    <name type="scientific">Fimbriiglobus ruber</name>
    <dbReference type="NCBI Taxonomy" id="1908690"/>
    <lineage>
        <taxon>Bacteria</taxon>
        <taxon>Pseudomonadati</taxon>
        <taxon>Planctomycetota</taxon>
        <taxon>Planctomycetia</taxon>
        <taxon>Gemmatales</taxon>
        <taxon>Gemmataceae</taxon>
        <taxon>Fimbriiglobus</taxon>
    </lineage>
</organism>
<accession>A0A225EET6</accession>
<sequence>MPVNLFHRVRPALPVDVARNRIWVRLVFVVISYGTSIFPLAAAEPSVQLKPAVDLYGDPLPEGAVARFGSVRFRHGDKIQAVAYSPDGKTIASGGRDRVILWEAATGKALASMVWETLISSSTRAGSKRQVEVGSTRGLAFTADGQRLIAIVSRPISQSSLPRLASQSSLTYAVLWDLKGRTPPSYHEMFQGISSKGWLSLAFSPDGNRLAVGTSTGDSQVLDLEESQVVTTVGAMGVLGLLFSPDGKLLTAVTPKSIDDADLTTGRKMQRLTIDRAERAVFGRTGESVWVGRVSEELWNGQVLSGDLKRWDLRTGSVVQTIKTVPDRLLSLAVSPDEQTLAICTPTNGLIFYDTATGRAGDAISSGSKVRSGVNGLAFAPDGKSLATAGGNRVRTFDVPTRRERHQLEEHVEAVCTLALAKDGKHVATAGRDGMIRTWDVSTGRALKFWATDPTTCVDALAYTPDGRHVVASEPGLVRMWDASTGNEVRRFEKKSRRTVEYINTLSPDGTLFAACWEGKNSISLYDVATGRLLREFSSRATPISQMTFAPDGRWLFSVAEKRPAGYRMPALNEVQVWDTAFGGQFCTFDIEKSFHRNAMSPDGKLLISVAEADGDEPACMKFRSTQTGTEFRERRIPKATIATFSPNGHYVAIGVENKIRLIELVTGQLVQELAGGVGSVTDLVYTPGGRRLLSAHRDGTTLVWDLSLLAESIGDRNTLWDGLASKDAAVAYRTAGMMVANPSVALAALGEKLRPAPKARTTAELVAALDDPAFTTRDVASRELRRRVEIAPEELKAALGLATSAEVRLRLNEILNAAPSPWPKLTDEELRQVRAVGVLEMISTPDARRQLKALAGGDLYALLTREARAALRRLGE</sequence>
<dbReference type="EMBL" id="NIDE01000001">
    <property type="protein sequence ID" value="OWK46787.1"/>
    <property type="molecule type" value="Genomic_DNA"/>
</dbReference>
<keyword evidence="4" id="KW-0812">Transmembrane</keyword>
<name>A0A225EET6_9BACT</name>
<dbReference type="InterPro" id="IPR015943">
    <property type="entry name" value="WD40/YVTN_repeat-like_dom_sf"/>
</dbReference>
<dbReference type="PANTHER" id="PTHR19879:SF9">
    <property type="entry name" value="TRANSCRIPTION INITIATION FACTOR TFIID SUBUNIT 5"/>
    <property type="match status" value="1"/>
</dbReference>
<keyword evidence="4" id="KW-1133">Transmembrane helix</keyword>
<dbReference type="SUPFAM" id="SSF50998">
    <property type="entry name" value="Quinoprotein alcohol dehydrogenase-like"/>
    <property type="match status" value="1"/>
</dbReference>
<keyword evidence="2" id="KW-0677">Repeat</keyword>